<feature type="compositionally biased region" description="Polar residues" evidence="1">
    <location>
        <begin position="1"/>
        <end position="17"/>
    </location>
</feature>
<proteinExistence type="predicted"/>
<accession>A0A8D2MC46</accession>
<dbReference type="Ensembl" id="ENSZALT00000008257.1">
    <property type="protein sequence ID" value="ENSZALP00000005567.1"/>
    <property type="gene ID" value="ENSZALG00000005183.1"/>
</dbReference>
<organism evidence="2 3">
    <name type="scientific">Zonotrichia albicollis</name>
    <name type="common">White-throated sparrow</name>
    <name type="synonym">Fringilla albicollis</name>
    <dbReference type="NCBI Taxonomy" id="44394"/>
    <lineage>
        <taxon>Eukaryota</taxon>
        <taxon>Metazoa</taxon>
        <taxon>Chordata</taxon>
        <taxon>Craniata</taxon>
        <taxon>Vertebrata</taxon>
        <taxon>Euteleostomi</taxon>
        <taxon>Archelosauria</taxon>
        <taxon>Archosauria</taxon>
        <taxon>Dinosauria</taxon>
        <taxon>Saurischia</taxon>
        <taxon>Theropoda</taxon>
        <taxon>Coelurosauria</taxon>
        <taxon>Aves</taxon>
        <taxon>Neognathae</taxon>
        <taxon>Neoaves</taxon>
        <taxon>Telluraves</taxon>
        <taxon>Australaves</taxon>
        <taxon>Passeriformes</taxon>
        <taxon>Passerellidae</taxon>
        <taxon>Zonotrichia</taxon>
    </lineage>
</organism>
<dbReference type="AlphaFoldDB" id="A0A8D2MC46"/>
<name>A0A8D2MC46_ZONAL</name>
<evidence type="ECO:0000313" key="2">
    <source>
        <dbReference type="Ensembl" id="ENSZALP00000005567.1"/>
    </source>
</evidence>
<dbReference type="Proteomes" id="UP000694413">
    <property type="component" value="Unassembled WGS sequence"/>
</dbReference>
<evidence type="ECO:0000256" key="1">
    <source>
        <dbReference type="SAM" id="MobiDB-lite"/>
    </source>
</evidence>
<keyword evidence="3" id="KW-1185">Reference proteome</keyword>
<reference evidence="2" key="1">
    <citation type="submission" date="2025-08" db="UniProtKB">
        <authorList>
            <consortium name="Ensembl"/>
        </authorList>
    </citation>
    <scope>IDENTIFICATION</scope>
</reference>
<reference evidence="2" key="2">
    <citation type="submission" date="2025-09" db="UniProtKB">
        <authorList>
            <consortium name="Ensembl"/>
        </authorList>
    </citation>
    <scope>IDENTIFICATION</scope>
</reference>
<protein>
    <submittedName>
        <fullName evidence="2">Uncharacterized protein</fullName>
    </submittedName>
</protein>
<evidence type="ECO:0000313" key="3">
    <source>
        <dbReference type="Proteomes" id="UP000694413"/>
    </source>
</evidence>
<sequence>MIHWKTSTGEPIPNSGQPWREPVPGTGQELLPERRGRGDRTWAVSKLILQFPILKLWGTAEPNPAVDKSIPL</sequence>
<feature type="region of interest" description="Disordered" evidence="1">
    <location>
        <begin position="1"/>
        <end position="39"/>
    </location>
</feature>